<dbReference type="EMBL" id="ML210383">
    <property type="protein sequence ID" value="TFK18702.1"/>
    <property type="molecule type" value="Genomic_DNA"/>
</dbReference>
<dbReference type="OrthoDB" id="10632343at2759"/>
<reference evidence="2 3" key="1">
    <citation type="journal article" date="2019" name="Nat. Ecol. Evol.">
        <title>Megaphylogeny resolves global patterns of mushroom evolution.</title>
        <authorList>
            <person name="Varga T."/>
            <person name="Krizsan K."/>
            <person name="Foldi C."/>
            <person name="Dima B."/>
            <person name="Sanchez-Garcia M."/>
            <person name="Sanchez-Ramirez S."/>
            <person name="Szollosi G.J."/>
            <person name="Szarkandi J.G."/>
            <person name="Papp V."/>
            <person name="Albert L."/>
            <person name="Andreopoulos W."/>
            <person name="Angelini C."/>
            <person name="Antonin V."/>
            <person name="Barry K.W."/>
            <person name="Bougher N.L."/>
            <person name="Buchanan P."/>
            <person name="Buyck B."/>
            <person name="Bense V."/>
            <person name="Catcheside P."/>
            <person name="Chovatia M."/>
            <person name="Cooper J."/>
            <person name="Damon W."/>
            <person name="Desjardin D."/>
            <person name="Finy P."/>
            <person name="Geml J."/>
            <person name="Haridas S."/>
            <person name="Hughes K."/>
            <person name="Justo A."/>
            <person name="Karasinski D."/>
            <person name="Kautmanova I."/>
            <person name="Kiss B."/>
            <person name="Kocsube S."/>
            <person name="Kotiranta H."/>
            <person name="LaButti K.M."/>
            <person name="Lechner B.E."/>
            <person name="Liimatainen K."/>
            <person name="Lipzen A."/>
            <person name="Lukacs Z."/>
            <person name="Mihaltcheva S."/>
            <person name="Morgado L.N."/>
            <person name="Niskanen T."/>
            <person name="Noordeloos M.E."/>
            <person name="Ohm R.A."/>
            <person name="Ortiz-Santana B."/>
            <person name="Ovrebo C."/>
            <person name="Racz N."/>
            <person name="Riley R."/>
            <person name="Savchenko A."/>
            <person name="Shiryaev A."/>
            <person name="Soop K."/>
            <person name="Spirin V."/>
            <person name="Szebenyi C."/>
            <person name="Tomsovsky M."/>
            <person name="Tulloss R.E."/>
            <person name="Uehling J."/>
            <person name="Grigoriev I.V."/>
            <person name="Vagvolgyi C."/>
            <person name="Papp T."/>
            <person name="Martin F.M."/>
            <person name="Miettinen O."/>
            <person name="Hibbett D.S."/>
            <person name="Nagy L.G."/>
        </authorList>
    </citation>
    <scope>NUCLEOTIDE SEQUENCE [LARGE SCALE GENOMIC DNA]</scope>
    <source>
        <strain evidence="2 3">CBS 121175</strain>
    </source>
</reference>
<proteinExistence type="predicted"/>
<feature type="compositionally biased region" description="Acidic residues" evidence="1">
    <location>
        <begin position="110"/>
        <end position="129"/>
    </location>
</feature>
<evidence type="ECO:0000313" key="2">
    <source>
        <dbReference type="EMBL" id="TFK18702.1"/>
    </source>
</evidence>
<organism evidence="2 3">
    <name type="scientific">Coprinopsis marcescibilis</name>
    <name type="common">Agaric fungus</name>
    <name type="synonym">Psathyrella marcescibilis</name>
    <dbReference type="NCBI Taxonomy" id="230819"/>
    <lineage>
        <taxon>Eukaryota</taxon>
        <taxon>Fungi</taxon>
        <taxon>Dikarya</taxon>
        <taxon>Basidiomycota</taxon>
        <taxon>Agaricomycotina</taxon>
        <taxon>Agaricomycetes</taxon>
        <taxon>Agaricomycetidae</taxon>
        <taxon>Agaricales</taxon>
        <taxon>Agaricineae</taxon>
        <taxon>Psathyrellaceae</taxon>
        <taxon>Coprinopsis</taxon>
    </lineage>
</organism>
<accession>A0A5C3KFF2</accession>
<feature type="compositionally biased region" description="Basic and acidic residues" evidence="1">
    <location>
        <begin position="151"/>
        <end position="164"/>
    </location>
</feature>
<dbReference type="STRING" id="230819.A0A5C3KFF2"/>
<dbReference type="AlphaFoldDB" id="A0A5C3KFF2"/>
<feature type="region of interest" description="Disordered" evidence="1">
    <location>
        <begin position="1"/>
        <end position="164"/>
    </location>
</feature>
<gene>
    <name evidence="2" type="ORF">FA15DRAFT_675084</name>
</gene>
<evidence type="ECO:0000256" key="1">
    <source>
        <dbReference type="SAM" id="MobiDB-lite"/>
    </source>
</evidence>
<evidence type="ECO:0000313" key="3">
    <source>
        <dbReference type="Proteomes" id="UP000307440"/>
    </source>
</evidence>
<feature type="compositionally biased region" description="Acidic residues" evidence="1">
    <location>
        <begin position="45"/>
        <end position="85"/>
    </location>
</feature>
<sequence>MSEVEKVITAASPGKGVVEEPTTSEAVENGNAAHAPASNGHTDHEADDGGESDEYEFEEEQQAVEGEDDEYGDEDEDDDYEEGEGEEVHQNGKSNLTALLLGDHTNSGGGDDEEYDEDADDDDEYEEPDTAPITPITAKKRSIDEALEDAASPKEENDAKKVKA</sequence>
<keyword evidence="3" id="KW-1185">Reference proteome</keyword>
<dbReference type="Proteomes" id="UP000307440">
    <property type="component" value="Unassembled WGS sequence"/>
</dbReference>
<protein>
    <submittedName>
        <fullName evidence="2">Uncharacterized protein</fullName>
    </submittedName>
</protein>
<name>A0A5C3KFF2_COPMA</name>